<proteinExistence type="predicted"/>
<evidence type="ECO:0000313" key="2">
    <source>
        <dbReference type="EMBL" id="OGM03109.1"/>
    </source>
</evidence>
<accession>A0A1F7WL39</accession>
<comment type="caution">
    <text evidence="2">The sequence shown here is derived from an EMBL/GenBank/DDBJ whole genome shotgun (WGS) entry which is preliminary data.</text>
</comment>
<dbReference type="STRING" id="1802471.A2115_03400"/>
<evidence type="ECO:0000313" key="3">
    <source>
        <dbReference type="Proteomes" id="UP000176198"/>
    </source>
</evidence>
<feature type="transmembrane region" description="Helical" evidence="1">
    <location>
        <begin position="405"/>
        <end position="426"/>
    </location>
</feature>
<dbReference type="EMBL" id="MGFJ01000006">
    <property type="protein sequence ID" value="OGM03109.1"/>
    <property type="molecule type" value="Genomic_DNA"/>
</dbReference>
<evidence type="ECO:0008006" key="4">
    <source>
        <dbReference type="Google" id="ProtNLM"/>
    </source>
</evidence>
<sequence length="442" mass="50717">MPRFKLSKEKKILLIFVGAALLGFFIRTGFAKHFIKESGDIRLYADWAEKIWAFGARTFYIYPQWYYAPPNYPPLLSLIYAGAYWLWDHKYALAQLHNLIKIPPAIFIIYFYEHGLFFLLKLPGILADLALGFLAFELTRKITGNIKRAFAAGVFYLFNPVSIFLSGVWGQTDSLVSLFGLLSFVTLWAGKAWLSLPFLLLSFYIKPNWGIFIPLYLFLLILKKPKIKQVLLGLLLSFVLFWATTQPFVKEGNVFSFSRWLWRERLLPTATVAQKASVSAFNLHTILLTMDKSADSTPYLGIPAKYVGYIAFLLINIITFGYIKRQKLSLSSVLVGIFSIGFGSYLFLTNMLERYFFQSFVPMIVLMFSSPSLLIYGILLNIAVFVNVFYAFLRRSRGWLADAFGANNFALVRLFSTVNLVSWALFVKNIYKSRFIDNKLSK</sequence>
<feature type="transmembrane region" description="Helical" evidence="1">
    <location>
        <begin position="360"/>
        <end position="393"/>
    </location>
</feature>
<feature type="transmembrane region" description="Helical" evidence="1">
    <location>
        <begin position="94"/>
        <end position="112"/>
    </location>
</feature>
<organism evidence="2 3">
    <name type="scientific">Candidatus Woesebacteria bacterium GWA1_41_8</name>
    <dbReference type="NCBI Taxonomy" id="1802471"/>
    <lineage>
        <taxon>Bacteria</taxon>
        <taxon>Candidatus Woeseibacteriota</taxon>
    </lineage>
</organism>
<keyword evidence="1" id="KW-1133">Transmembrane helix</keyword>
<feature type="transmembrane region" description="Helical" evidence="1">
    <location>
        <begin position="118"/>
        <end position="138"/>
    </location>
</feature>
<reference evidence="2 3" key="1">
    <citation type="journal article" date="2016" name="Nat. Commun.">
        <title>Thousands of microbial genomes shed light on interconnected biogeochemical processes in an aquifer system.</title>
        <authorList>
            <person name="Anantharaman K."/>
            <person name="Brown C.T."/>
            <person name="Hug L.A."/>
            <person name="Sharon I."/>
            <person name="Castelle C.J."/>
            <person name="Probst A.J."/>
            <person name="Thomas B.C."/>
            <person name="Singh A."/>
            <person name="Wilkins M.J."/>
            <person name="Karaoz U."/>
            <person name="Brodie E.L."/>
            <person name="Williams K.H."/>
            <person name="Hubbard S.S."/>
            <person name="Banfield J.F."/>
        </authorList>
    </citation>
    <scope>NUCLEOTIDE SEQUENCE [LARGE SCALE GENOMIC DNA]</scope>
</reference>
<feature type="transmembrane region" description="Helical" evidence="1">
    <location>
        <begin position="71"/>
        <end position="87"/>
    </location>
</feature>
<gene>
    <name evidence="2" type="ORF">A2115_03400</name>
</gene>
<feature type="transmembrane region" description="Helical" evidence="1">
    <location>
        <begin position="192"/>
        <end position="218"/>
    </location>
</feature>
<protein>
    <recommendedName>
        <fullName evidence="4">Glycosyltransferase RgtA/B/C/D-like domain-containing protein</fullName>
    </recommendedName>
</protein>
<dbReference type="Proteomes" id="UP000176198">
    <property type="component" value="Unassembled WGS sequence"/>
</dbReference>
<keyword evidence="1" id="KW-0472">Membrane</keyword>
<dbReference type="AlphaFoldDB" id="A0A1F7WL39"/>
<evidence type="ECO:0000256" key="1">
    <source>
        <dbReference type="SAM" id="Phobius"/>
    </source>
</evidence>
<feature type="transmembrane region" description="Helical" evidence="1">
    <location>
        <begin position="230"/>
        <end position="249"/>
    </location>
</feature>
<feature type="transmembrane region" description="Helical" evidence="1">
    <location>
        <begin position="330"/>
        <end position="348"/>
    </location>
</feature>
<keyword evidence="1" id="KW-0812">Transmembrane</keyword>
<name>A0A1F7WL39_9BACT</name>
<feature type="transmembrane region" description="Helical" evidence="1">
    <location>
        <begin position="306"/>
        <end position="323"/>
    </location>
</feature>
<feature type="transmembrane region" description="Helical" evidence="1">
    <location>
        <begin position="150"/>
        <end position="172"/>
    </location>
</feature>